<accession>A0A1H3XUZ7</accession>
<dbReference type="OrthoDB" id="119203at2"/>
<dbReference type="SUPFAM" id="SSF53850">
    <property type="entry name" value="Periplasmic binding protein-like II"/>
    <property type="match status" value="1"/>
</dbReference>
<name>A0A1H3XUZ7_9FIRM</name>
<evidence type="ECO:0000256" key="4">
    <source>
        <dbReference type="ARBA" id="ARBA00023163"/>
    </source>
</evidence>
<keyword evidence="3 6" id="KW-0238">DNA-binding</keyword>
<dbReference type="Proteomes" id="UP000199394">
    <property type="component" value="Unassembled WGS sequence"/>
</dbReference>
<reference evidence="6 7" key="1">
    <citation type="submission" date="2016-10" db="EMBL/GenBank/DDBJ databases">
        <authorList>
            <person name="de Groot N.N."/>
        </authorList>
    </citation>
    <scope>NUCLEOTIDE SEQUENCE [LARGE SCALE GENOMIC DNA]</scope>
    <source>
        <strain evidence="6 7">SR12</strain>
    </source>
</reference>
<dbReference type="Pfam" id="PF03466">
    <property type="entry name" value="LysR_substrate"/>
    <property type="match status" value="1"/>
</dbReference>
<evidence type="ECO:0000259" key="5">
    <source>
        <dbReference type="PROSITE" id="PS50931"/>
    </source>
</evidence>
<dbReference type="PANTHER" id="PTHR30419">
    <property type="entry name" value="HTH-TYPE TRANSCRIPTIONAL REGULATOR YBHD"/>
    <property type="match status" value="1"/>
</dbReference>
<comment type="similarity">
    <text evidence="1">Belongs to the LysR transcriptional regulatory family.</text>
</comment>
<dbReference type="STRING" id="81409.SAMN04515656_102205"/>
<keyword evidence="2" id="KW-0805">Transcription regulation</keyword>
<dbReference type="InterPro" id="IPR005119">
    <property type="entry name" value="LysR_subst-bd"/>
</dbReference>
<dbReference type="Gene3D" id="3.40.190.290">
    <property type="match status" value="1"/>
</dbReference>
<evidence type="ECO:0000256" key="2">
    <source>
        <dbReference type="ARBA" id="ARBA00023015"/>
    </source>
</evidence>
<dbReference type="InterPro" id="IPR000847">
    <property type="entry name" value="LysR_HTH_N"/>
</dbReference>
<dbReference type="SUPFAM" id="SSF46785">
    <property type="entry name" value="Winged helix' DNA-binding domain"/>
    <property type="match status" value="1"/>
</dbReference>
<dbReference type="AlphaFoldDB" id="A0A1H3XUZ7"/>
<organism evidence="6 7">
    <name type="scientific">Eubacterium aggregans</name>
    <dbReference type="NCBI Taxonomy" id="81409"/>
    <lineage>
        <taxon>Bacteria</taxon>
        <taxon>Bacillati</taxon>
        <taxon>Bacillota</taxon>
        <taxon>Clostridia</taxon>
        <taxon>Eubacteriales</taxon>
        <taxon>Eubacteriaceae</taxon>
        <taxon>Eubacterium</taxon>
    </lineage>
</organism>
<gene>
    <name evidence="6" type="ORF">SAMN04515656_102205</name>
</gene>
<dbReference type="InterPro" id="IPR036390">
    <property type="entry name" value="WH_DNA-bd_sf"/>
</dbReference>
<evidence type="ECO:0000313" key="6">
    <source>
        <dbReference type="EMBL" id="SEA02701.1"/>
    </source>
</evidence>
<dbReference type="RefSeq" id="WP_090304588.1">
    <property type="nucleotide sequence ID" value="NZ_FNRK01000002.1"/>
</dbReference>
<dbReference type="GO" id="GO:0003677">
    <property type="term" value="F:DNA binding"/>
    <property type="evidence" value="ECO:0007669"/>
    <property type="project" value="UniProtKB-KW"/>
</dbReference>
<sequence>MNIRQLTYFVEVCKHQSFTRAAEALFVTQSALSKMIKQLEGELGVQLVDRTSKPFKLTTEGSILYERGQLAIKHIDDEIASLYDSLNVYQGRICVGIPPVIGTAYFSESIHNYRNRYPQIELIIREVGANAVRDKIDSGDIDIGAVILPFESKCYTEYPIIVSENTLIVNENHPFATRESVTFLELKDENWILLDNTFMLHDRILQICESVGFSPHISCLSSQWDFIANMVAFGEGISILPKPIIKKFRDNRIRMVPLKEPDFPWDIALITRKDKYLSKPIKSFIEEARKV</sequence>
<dbReference type="GO" id="GO:0003700">
    <property type="term" value="F:DNA-binding transcription factor activity"/>
    <property type="evidence" value="ECO:0007669"/>
    <property type="project" value="InterPro"/>
</dbReference>
<dbReference type="PRINTS" id="PR00039">
    <property type="entry name" value="HTHLYSR"/>
</dbReference>
<dbReference type="Pfam" id="PF00126">
    <property type="entry name" value="HTH_1"/>
    <property type="match status" value="1"/>
</dbReference>
<dbReference type="FunFam" id="1.10.10.10:FF:000001">
    <property type="entry name" value="LysR family transcriptional regulator"/>
    <property type="match status" value="1"/>
</dbReference>
<dbReference type="EMBL" id="FNRK01000002">
    <property type="protein sequence ID" value="SEA02701.1"/>
    <property type="molecule type" value="Genomic_DNA"/>
</dbReference>
<dbReference type="PROSITE" id="PS50931">
    <property type="entry name" value="HTH_LYSR"/>
    <property type="match status" value="1"/>
</dbReference>
<dbReference type="InterPro" id="IPR036388">
    <property type="entry name" value="WH-like_DNA-bd_sf"/>
</dbReference>
<proteinExistence type="inferred from homology"/>
<keyword evidence="7" id="KW-1185">Reference proteome</keyword>
<dbReference type="PANTHER" id="PTHR30419:SF8">
    <property type="entry name" value="NITROGEN ASSIMILATION TRANSCRIPTIONAL ACTIVATOR-RELATED"/>
    <property type="match status" value="1"/>
</dbReference>
<evidence type="ECO:0000313" key="7">
    <source>
        <dbReference type="Proteomes" id="UP000199394"/>
    </source>
</evidence>
<feature type="domain" description="HTH lysR-type" evidence="5">
    <location>
        <begin position="1"/>
        <end position="58"/>
    </location>
</feature>
<keyword evidence="4" id="KW-0804">Transcription</keyword>
<dbReference type="InterPro" id="IPR050950">
    <property type="entry name" value="HTH-type_LysR_regulators"/>
</dbReference>
<dbReference type="GO" id="GO:0005829">
    <property type="term" value="C:cytosol"/>
    <property type="evidence" value="ECO:0007669"/>
    <property type="project" value="TreeGrafter"/>
</dbReference>
<evidence type="ECO:0000256" key="3">
    <source>
        <dbReference type="ARBA" id="ARBA00023125"/>
    </source>
</evidence>
<dbReference type="Gene3D" id="1.10.10.10">
    <property type="entry name" value="Winged helix-like DNA-binding domain superfamily/Winged helix DNA-binding domain"/>
    <property type="match status" value="1"/>
</dbReference>
<evidence type="ECO:0000256" key="1">
    <source>
        <dbReference type="ARBA" id="ARBA00009437"/>
    </source>
</evidence>
<protein>
    <submittedName>
        <fullName evidence="6">DNA-binding transcriptional regulator, LysR family</fullName>
    </submittedName>
</protein>